<organism evidence="1 2">
    <name type="scientific">Aspergillus tamarii</name>
    <dbReference type="NCBI Taxonomy" id="41984"/>
    <lineage>
        <taxon>Eukaryota</taxon>
        <taxon>Fungi</taxon>
        <taxon>Dikarya</taxon>
        <taxon>Ascomycota</taxon>
        <taxon>Pezizomycotina</taxon>
        <taxon>Eurotiomycetes</taxon>
        <taxon>Eurotiomycetidae</taxon>
        <taxon>Eurotiales</taxon>
        <taxon>Aspergillaceae</taxon>
        <taxon>Aspergillus</taxon>
        <taxon>Aspergillus subgen. Circumdati</taxon>
    </lineage>
</organism>
<evidence type="ECO:0000313" key="1">
    <source>
        <dbReference type="EMBL" id="KAE8159223.1"/>
    </source>
</evidence>
<dbReference type="InterPro" id="IPR032710">
    <property type="entry name" value="NTF2-like_dom_sf"/>
</dbReference>
<dbReference type="SUPFAM" id="SSF54427">
    <property type="entry name" value="NTF2-like"/>
    <property type="match status" value="1"/>
</dbReference>
<sequence length="279" mass="32006">MPGADPCKYLFGAVVYGSSENGQGLPSTELPVLRQLPEFYYAASTSHLFATPFTDQFDYWAEAVSHTRNLSFLKRLMAGPYFDLESIWDEHTFYEFTDRSVEHTMSTTVSQPYVNHVPTLTGGIGREPPTHFYRHNFIFNNLADTESELVSRTLGIDRVVDEFIFKFTHDKDLDWLLPGVPPTYKRAEIPFIAVVNIRGDRLYHEHVWWDQGTALVQLGLMPDYLPFPYDLSNGRRCAPGHCLEYRVPMGGIEAAEKLRNRNVVASNEIFVYEIREVPE</sequence>
<dbReference type="PANTHER" id="PTHR38436:SF3">
    <property type="entry name" value="CARBOXYMETHYLENEBUTENOLIDASE-RELATED"/>
    <property type="match status" value="1"/>
</dbReference>
<dbReference type="AlphaFoldDB" id="A0A5N6UL62"/>
<dbReference type="Gene3D" id="3.10.450.50">
    <property type="match status" value="1"/>
</dbReference>
<name>A0A5N6UL62_ASPTM</name>
<dbReference type="OrthoDB" id="5440at2759"/>
<dbReference type="EMBL" id="ML738679">
    <property type="protein sequence ID" value="KAE8159223.1"/>
    <property type="molecule type" value="Genomic_DNA"/>
</dbReference>
<gene>
    <name evidence="1" type="ORF">BDV40DRAFT_291146</name>
</gene>
<reference evidence="1 2" key="1">
    <citation type="submission" date="2019-04" db="EMBL/GenBank/DDBJ databases">
        <title>Friends and foes A comparative genomics study of 23 Aspergillus species from section Flavi.</title>
        <authorList>
            <consortium name="DOE Joint Genome Institute"/>
            <person name="Kjaerbolling I."/>
            <person name="Vesth T."/>
            <person name="Frisvad J.C."/>
            <person name="Nybo J.L."/>
            <person name="Theobald S."/>
            <person name="Kildgaard S."/>
            <person name="Isbrandt T."/>
            <person name="Kuo A."/>
            <person name="Sato A."/>
            <person name="Lyhne E.K."/>
            <person name="Kogle M.E."/>
            <person name="Wiebenga A."/>
            <person name="Kun R.S."/>
            <person name="Lubbers R.J."/>
            <person name="Makela M.R."/>
            <person name="Barry K."/>
            <person name="Chovatia M."/>
            <person name="Clum A."/>
            <person name="Daum C."/>
            <person name="Haridas S."/>
            <person name="He G."/>
            <person name="LaButti K."/>
            <person name="Lipzen A."/>
            <person name="Mondo S."/>
            <person name="Riley R."/>
            <person name="Salamov A."/>
            <person name="Simmons B.A."/>
            <person name="Magnuson J.K."/>
            <person name="Henrissat B."/>
            <person name="Mortensen U.H."/>
            <person name="Larsen T.O."/>
            <person name="Devries R.P."/>
            <person name="Grigoriev I.V."/>
            <person name="Machida M."/>
            <person name="Baker S.E."/>
            <person name="Andersen M.R."/>
        </authorList>
    </citation>
    <scope>NUCLEOTIDE SEQUENCE [LARGE SCALE GENOMIC DNA]</scope>
    <source>
        <strain evidence="1 2">CBS 117626</strain>
    </source>
</reference>
<evidence type="ECO:0000313" key="2">
    <source>
        <dbReference type="Proteomes" id="UP000326950"/>
    </source>
</evidence>
<dbReference type="Proteomes" id="UP000326950">
    <property type="component" value="Unassembled WGS sequence"/>
</dbReference>
<keyword evidence="2" id="KW-1185">Reference proteome</keyword>
<proteinExistence type="predicted"/>
<evidence type="ECO:0008006" key="3">
    <source>
        <dbReference type="Google" id="ProtNLM"/>
    </source>
</evidence>
<protein>
    <recommendedName>
        <fullName evidence="3">Carboxymethylenebutenolidase</fullName>
    </recommendedName>
</protein>
<dbReference type="GO" id="GO:0030638">
    <property type="term" value="P:polyketide metabolic process"/>
    <property type="evidence" value="ECO:0007669"/>
    <property type="project" value="InterPro"/>
</dbReference>
<dbReference type="InterPro" id="IPR009959">
    <property type="entry name" value="Cyclase_SnoaL-like"/>
</dbReference>
<dbReference type="PANTHER" id="PTHR38436">
    <property type="entry name" value="POLYKETIDE CYCLASE SNOAL-LIKE DOMAIN"/>
    <property type="match status" value="1"/>
</dbReference>
<accession>A0A5N6UL62</accession>